<dbReference type="STRING" id="1802443.A2117_02080"/>
<evidence type="ECO:0000256" key="1">
    <source>
        <dbReference type="ARBA" id="ARBA00006738"/>
    </source>
</evidence>
<evidence type="ECO:0000313" key="3">
    <source>
        <dbReference type="EMBL" id="OHA62153.1"/>
    </source>
</evidence>
<protein>
    <recommendedName>
        <fullName evidence="2">UPF0102 protein A2117_02080</fullName>
    </recommendedName>
</protein>
<dbReference type="Proteomes" id="UP000179245">
    <property type="component" value="Unassembled WGS sequence"/>
</dbReference>
<dbReference type="InterPro" id="IPR003509">
    <property type="entry name" value="UPF0102_YraN-like"/>
</dbReference>
<organism evidence="3 4">
    <name type="scientific">Candidatus Wildermuthbacteria bacterium GWA2_46_15</name>
    <dbReference type="NCBI Taxonomy" id="1802443"/>
    <lineage>
        <taxon>Bacteria</taxon>
        <taxon>Candidatus Wildermuthiibacteriota</taxon>
    </lineage>
</organism>
<dbReference type="AlphaFoldDB" id="A0A1G2QNV5"/>
<reference evidence="3 4" key="1">
    <citation type="journal article" date="2016" name="Nat. Commun.">
        <title>Thousands of microbial genomes shed light on interconnected biogeochemical processes in an aquifer system.</title>
        <authorList>
            <person name="Anantharaman K."/>
            <person name="Brown C.T."/>
            <person name="Hug L.A."/>
            <person name="Sharon I."/>
            <person name="Castelle C.J."/>
            <person name="Probst A.J."/>
            <person name="Thomas B.C."/>
            <person name="Singh A."/>
            <person name="Wilkins M.J."/>
            <person name="Karaoz U."/>
            <person name="Brodie E.L."/>
            <person name="Williams K.H."/>
            <person name="Hubbard S.S."/>
            <person name="Banfield J.F."/>
        </authorList>
    </citation>
    <scope>NUCLEOTIDE SEQUENCE [LARGE SCALE GENOMIC DNA]</scope>
</reference>
<comment type="similarity">
    <text evidence="1 2">Belongs to the UPF0102 family.</text>
</comment>
<dbReference type="InterPro" id="IPR011856">
    <property type="entry name" value="tRNA_endonuc-like_dom_sf"/>
</dbReference>
<dbReference type="EMBL" id="MHTO01000019">
    <property type="protein sequence ID" value="OHA62153.1"/>
    <property type="molecule type" value="Genomic_DNA"/>
</dbReference>
<dbReference type="PANTHER" id="PTHR34039:SF1">
    <property type="entry name" value="UPF0102 PROTEIN YRAN"/>
    <property type="match status" value="1"/>
</dbReference>
<accession>A0A1G2QNV5</accession>
<dbReference type="InterPro" id="IPR011335">
    <property type="entry name" value="Restrct_endonuc-II-like"/>
</dbReference>
<gene>
    <name evidence="3" type="ORF">A2117_02080</name>
</gene>
<comment type="caution">
    <text evidence="3">The sequence shown here is derived from an EMBL/GenBank/DDBJ whole genome shotgun (WGS) entry which is preliminary data.</text>
</comment>
<dbReference type="PANTHER" id="PTHR34039">
    <property type="entry name" value="UPF0102 PROTEIN YRAN"/>
    <property type="match status" value="1"/>
</dbReference>
<dbReference type="GO" id="GO:0003676">
    <property type="term" value="F:nucleic acid binding"/>
    <property type="evidence" value="ECO:0007669"/>
    <property type="project" value="InterPro"/>
</dbReference>
<dbReference type="Gene3D" id="3.40.1350.10">
    <property type="match status" value="1"/>
</dbReference>
<dbReference type="HAMAP" id="MF_00048">
    <property type="entry name" value="UPF0102"/>
    <property type="match status" value="1"/>
</dbReference>
<dbReference type="Pfam" id="PF02021">
    <property type="entry name" value="UPF0102"/>
    <property type="match status" value="1"/>
</dbReference>
<evidence type="ECO:0000313" key="4">
    <source>
        <dbReference type="Proteomes" id="UP000179245"/>
    </source>
</evidence>
<name>A0A1G2QNV5_9BACT</name>
<dbReference type="CDD" id="cd20736">
    <property type="entry name" value="PoNe_Nuclease"/>
    <property type="match status" value="1"/>
</dbReference>
<evidence type="ECO:0000256" key="2">
    <source>
        <dbReference type="HAMAP-Rule" id="MF_00048"/>
    </source>
</evidence>
<proteinExistence type="inferred from homology"/>
<sequence length="122" mass="14194">MNKFKALETGKKGEEMAREYLEKRGYQIVEQNYRTKYAEIDLICRQKNKLVLVEVRTKMGEDFGAPEETINGKKKRKLRGNALAYARAARWPGPLRVDAVCIVLKEDYSVARLNHYENIIED</sequence>
<dbReference type="SUPFAM" id="SSF52980">
    <property type="entry name" value="Restriction endonuclease-like"/>
    <property type="match status" value="1"/>
</dbReference>